<keyword evidence="3" id="KW-0328">Glycosyltransferase</keyword>
<evidence type="ECO:0000256" key="22">
    <source>
        <dbReference type="ARBA" id="ARBA00055416"/>
    </source>
</evidence>
<accession>A0A4D9EH26</accession>
<evidence type="ECO:0000256" key="16">
    <source>
        <dbReference type="ARBA" id="ARBA00041719"/>
    </source>
</evidence>
<keyword evidence="6" id="KW-0735">Signal-anchor</keyword>
<dbReference type="GO" id="GO:0008109">
    <property type="term" value="F:N-acetyllactosaminide beta-1,6-N-acetylglucosaminyltransferase activity"/>
    <property type="evidence" value="ECO:0007669"/>
    <property type="project" value="UniProtKB-EC"/>
</dbReference>
<organism evidence="23 24">
    <name type="scientific">Platysternon megacephalum</name>
    <name type="common">big-headed turtle</name>
    <dbReference type="NCBI Taxonomy" id="55544"/>
    <lineage>
        <taxon>Eukaryota</taxon>
        <taxon>Metazoa</taxon>
        <taxon>Chordata</taxon>
        <taxon>Craniata</taxon>
        <taxon>Vertebrata</taxon>
        <taxon>Euteleostomi</taxon>
        <taxon>Archelosauria</taxon>
        <taxon>Testudinata</taxon>
        <taxon>Testudines</taxon>
        <taxon>Cryptodira</taxon>
        <taxon>Durocryptodira</taxon>
        <taxon>Testudinoidea</taxon>
        <taxon>Platysternidae</taxon>
        <taxon>Platysternon</taxon>
    </lineage>
</organism>
<evidence type="ECO:0000256" key="17">
    <source>
        <dbReference type="ARBA" id="ARBA00047621"/>
    </source>
</evidence>
<evidence type="ECO:0000256" key="6">
    <source>
        <dbReference type="ARBA" id="ARBA00022968"/>
    </source>
</evidence>
<keyword evidence="7" id="KW-1133">Transmembrane helix</keyword>
<keyword evidence="9" id="KW-1015">Disulfide bond</keyword>
<dbReference type="InterPro" id="IPR003406">
    <property type="entry name" value="Glyco_trans_14"/>
</dbReference>
<comment type="similarity">
    <text evidence="11">Belongs to the glycosyltransferase 14 family.</text>
</comment>
<gene>
    <name evidence="23" type="ORF">DR999_PMT10128</name>
</gene>
<evidence type="ECO:0000256" key="15">
    <source>
        <dbReference type="ARBA" id="ARBA00039292"/>
    </source>
</evidence>
<evidence type="ECO:0000256" key="2">
    <source>
        <dbReference type="ARBA" id="ARBA00004922"/>
    </source>
</evidence>
<evidence type="ECO:0000313" key="23">
    <source>
        <dbReference type="EMBL" id="TFK07113.1"/>
    </source>
</evidence>
<evidence type="ECO:0000256" key="13">
    <source>
        <dbReference type="ARBA" id="ARBA00038912"/>
    </source>
</evidence>
<keyword evidence="5" id="KW-0812">Transmembrane</keyword>
<evidence type="ECO:0000256" key="1">
    <source>
        <dbReference type="ARBA" id="ARBA00004323"/>
    </source>
</evidence>
<evidence type="ECO:0000256" key="8">
    <source>
        <dbReference type="ARBA" id="ARBA00023136"/>
    </source>
</evidence>
<reference evidence="23 24" key="2">
    <citation type="submission" date="2019-04" db="EMBL/GenBank/DDBJ databases">
        <title>The genome sequence of big-headed turtle.</title>
        <authorList>
            <person name="Gong S."/>
        </authorList>
    </citation>
    <scope>NUCLEOTIDE SEQUENCE [LARGE SCALE GENOMIC DNA]</scope>
    <source>
        <strain evidence="23">DO16091913</strain>
        <tissue evidence="23">Muscle</tissue>
    </source>
</reference>
<evidence type="ECO:0000256" key="5">
    <source>
        <dbReference type="ARBA" id="ARBA00022692"/>
    </source>
</evidence>
<evidence type="ECO:0000256" key="19">
    <source>
        <dbReference type="ARBA" id="ARBA00049870"/>
    </source>
</evidence>
<evidence type="ECO:0000256" key="14">
    <source>
        <dbReference type="ARBA" id="ARBA00038948"/>
    </source>
</evidence>
<comment type="catalytic activity">
    <reaction evidence="17">
        <text>a beta-D-Gal-(1-&gt;4)-beta-D-GlcNAc-(1-&gt;3)-beta-D-Gal-(1-&gt;4)-beta-D-GlcNAc derivative + UDP-N-acetyl-alpha-D-glucosamine = a beta-D-Gal-(1-&gt;4)-beta-D-GlcNAc-(1-&gt;3)-[beta-D-GlcNAc-(1-&gt;6)]-beta-D-Gal-(1-&gt;4)-N-acetyl-beta-D-GlcNAc derivative + UDP + H(+)</text>
        <dbReference type="Rhea" id="RHEA:54820"/>
        <dbReference type="ChEBI" id="CHEBI:15378"/>
        <dbReference type="ChEBI" id="CHEBI:57705"/>
        <dbReference type="ChEBI" id="CHEBI:58223"/>
        <dbReference type="ChEBI" id="CHEBI:138371"/>
        <dbReference type="ChEBI" id="CHEBI:138372"/>
        <dbReference type="EC" id="2.4.1.150"/>
    </reaction>
</comment>
<keyword evidence="10" id="KW-0325">Glycoprotein</keyword>
<evidence type="ECO:0000256" key="7">
    <source>
        <dbReference type="ARBA" id="ARBA00022989"/>
    </source>
</evidence>
<evidence type="ECO:0000256" key="9">
    <source>
        <dbReference type="ARBA" id="ARBA00023157"/>
    </source>
</evidence>
<dbReference type="AlphaFoldDB" id="A0A4D9EH26"/>
<protein>
    <recommendedName>
        <fullName evidence="15">Beta-1,3-galactosyl-O-glycosyl-glycoprotein beta-1,6-N-acetylglucosaminyltransferase 3</fullName>
        <ecNumber evidence="14">2.4.1.102</ecNumber>
        <ecNumber evidence="13">2.4.1.148</ecNumber>
        <ecNumber evidence="12">2.4.1.150</ecNumber>
    </recommendedName>
    <alternativeName>
        <fullName evidence="16">C2GnT-mucin type</fullName>
    </alternativeName>
</protein>
<dbReference type="EMBL" id="QXTE01000089">
    <property type="protein sequence ID" value="TFK07113.1"/>
    <property type="molecule type" value="Genomic_DNA"/>
</dbReference>
<dbReference type="GO" id="GO:0047225">
    <property type="term" value="F:acetylgalactosaminyl-O-glycosyl-glycoprotein beta-1,6-N-acetylglucosaminyltransferase activity"/>
    <property type="evidence" value="ECO:0007669"/>
    <property type="project" value="UniProtKB-EC"/>
</dbReference>
<keyword evidence="24" id="KW-1185">Reference proteome</keyword>
<evidence type="ECO:0000256" key="10">
    <source>
        <dbReference type="ARBA" id="ARBA00023180"/>
    </source>
</evidence>
<evidence type="ECO:0000256" key="20">
    <source>
        <dbReference type="ARBA" id="ARBA00049876"/>
    </source>
</evidence>
<sequence length="437" mass="50509">MFRERKCLCQIQRLLFMGFLMLFATVVLKYSSWECNFSDLGKETVHLKSEGCKDHLYQSLKLSPRGQINCSRIIRGDVEAVEEALLSRLETKTKSEPLTPKDYVNLTKDCTHFKARRRFVEFPLSKEEEDFPIAYSMVVHEKIEMFERLLRSIYTPQNIYCVHVDLKSPDEFKEAVRGIASCFENVFVATKLERVVYASWSRVQADLNCMEELLKSSVPWRYLLNTCGTDFPIKTNAEIVRTLKFLNGRNNMESEKPSSIKKARWKYHHHVENSVIRTTTEKSLPPHGSPMFTGNAYVVVTRDFVQALFENPTAQQLLEWTKDTYSPDEHIWATLHRMPGMPGSVPYNDKYEVSDVNAVARLVKWSYLEGDVSKGASYPPCTGAHQRAVCVYGVGDLHWMLQNHHLLANKFDPNVDENAIQCLEEYLRYKSVYGKDL</sequence>
<comment type="catalytic activity">
    <reaction evidence="21">
        <text>a 3-O-[beta-D-galactosyl-(1-&gt;3)-N-acetyl-alpha-D-galactosaminyl]-L-seryl-[protein] + UDP-N-acetyl-alpha-D-glucosamine = 3-O-{beta-D-galactosyl-(1-&gt;3)-[N-acetyl-beta-D-glucosaminyl-(1-&gt;6)]-N-acetyl-alpha-D-galactosaminyl}-L-seryl-[protein] + UDP + H(+)</text>
        <dbReference type="Rhea" id="RHEA:56212"/>
        <dbReference type="Rhea" id="RHEA-COMP:13922"/>
        <dbReference type="Rhea" id="RHEA-COMP:14419"/>
        <dbReference type="ChEBI" id="CHEBI:15378"/>
        <dbReference type="ChEBI" id="CHEBI:57705"/>
        <dbReference type="ChEBI" id="CHEBI:58223"/>
        <dbReference type="ChEBI" id="CHEBI:137949"/>
        <dbReference type="ChEBI" id="CHEBI:139605"/>
        <dbReference type="EC" id="2.4.1.102"/>
    </reaction>
</comment>
<dbReference type="Proteomes" id="UP000297703">
    <property type="component" value="Unassembled WGS sequence"/>
</dbReference>
<comment type="catalytic activity">
    <reaction evidence="20">
        <text>a 3-O-[N-acetyl-beta-D-glucosaminyl-(1-&gt;3)-N-acetyl-alpha-D-galactosaminyl]-L-threonyl-[protein] + UDP-N-acetyl-alpha-D-glucosamine = 3-O-[N-acetyl-beta-D-glucosaminyl-(1-&gt;3)-[N-acetyl-beta-D-glucosaminyl-(1-&gt;6)]-N-acetyl-alpha-D-galactosaminyl]-L-threonyl-[protein] + UDP + H(+)</text>
        <dbReference type="Rhea" id="RHEA:56192"/>
        <dbReference type="Rhea" id="RHEA-COMP:11692"/>
        <dbReference type="Rhea" id="RHEA-COMP:14413"/>
        <dbReference type="ChEBI" id="CHEBI:15378"/>
        <dbReference type="ChEBI" id="CHEBI:57705"/>
        <dbReference type="ChEBI" id="CHEBI:58223"/>
        <dbReference type="ChEBI" id="CHEBI:87080"/>
        <dbReference type="ChEBI" id="CHEBI:139580"/>
        <dbReference type="EC" id="2.4.1.148"/>
    </reaction>
</comment>
<evidence type="ECO:0000313" key="24">
    <source>
        <dbReference type="Proteomes" id="UP000297703"/>
    </source>
</evidence>
<dbReference type="GO" id="GO:0003829">
    <property type="term" value="F:beta-1,3-galactosyl-O-glycosyl-glycoprotein beta-1,6-N-acetylglucosaminyltransferase activity"/>
    <property type="evidence" value="ECO:0007669"/>
    <property type="project" value="UniProtKB-EC"/>
</dbReference>
<evidence type="ECO:0000256" key="4">
    <source>
        <dbReference type="ARBA" id="ARBA00022679"/>
    </source>
</evidence>
<comment type="caution">
    <text evidence="23">The sequence shown here is derived from an EMBL/GenBank/DDBJ whole genome shotgun (WGS) entry which is preliminary data.</text>
</comment>
<dbReference type="EC" id="2.4.1.148" evidence="13"/>
<evidence type="ECO:0000256" key="18">
    <source>
        <dbReference type="ARBA" id="ARBA00048927"/>
    </source>
</evidence>
<dbReference type="STRING" id="55544.A0A4D9EH26"/>
<reference evidence="23 24" key="1">
    <citation type="submission" date="2019-04" db="EMBL/GenBank/DDBJ databases">
        <title>Draft genome of the big-headed turtle Platysternon megacephalum.</title>
        <authorList>
            <person name="Gong S."/>
        </authorList>
    </citation>
    <scope>NUCLEOTIDE SEQUENCE [LARGE SCALE GENOMIC DNA]</scope>
    <source>
        <strain evidence="23">DO16091913</strain>
        <tissue evidence="23">Muscle</tissue>
    </source>
</reference>
<evidence type="ECO:0000256" key="21">
    <source>
        <dbReference type="ARBA" id="ARBA00049911"/>
    </source>
</evidence>
<dbReference type="OrthoDB" id="2019572at2759"/>
<name>A0A4D9EH26_9SAUR</name>
<evidence type="ECO:0000256" key="11">
    <source>
        <dbReference type="ARBA" id="ARBA00038150"/>
    </source>
</evidence>
<dbReference type="PANTHER" id="PTHR19297:SF81">
    <property type="entry name" value="BETA-1,3-GALACTOSYL-O-GLYCOSYL-GLYCOPROTEIN BETA-1,6-N-ACETYLGLUCOSAMINYLTRANSFERASE 3"/>
    <property type="match status" value="1"/>
</dbReference>
<dbReference type="PANTHER" id="PTHR19297">
    <property type="entry name" value="GLYCOSYLTRANSFERASE 14 FAMILY MEMBER"/>
    <property type="match status" value="1"/>
</dbReference>
<comment type="function">
    <text evidence="22">Glycosyltransferase that can synthesize all known mucin beta 6 N-acetylglucosaminides. Mediates core 2 and core 4 O-glycan branching, 2 important steps in mucin-type biosynthesis. Also has I-branching enzyme activity by converting linear into branched poly-N-acetyllactosaminoglycans, leading to introduce the blood group I antigen during embryonic development.</text>
</comment>
<keyword evidence="8" id="KW-0472">Membrane</keyword>
<dbReference type="Pfam" id="PF02485">
    <property type="entry name" value="Branch"/>
    <property type="match status" value="1"/>
</dbReference>
<evidence type="ECO:0000256" key="12">
    <source>
        <dbReference type="ARBA" id="ARBA00038907"/>
    </source>
</evidence>
<evidence type="ECO:0000256" key="3">
    <source>
        <dbReference type="ARBA" id="ARBA00022676"/>
    </source>
</evidence>
<proteinExistence type="inferred from homology"/>
<dbReference type="GO" id="GO:0000139">
    <property type="term" value="C:Golgi membrane"/>
    <property type="evidence" value="ECO:0007669"/>
    <property type="project" value="UniProtKB-SubCell"/>
</dbReference>
<comment type="catalytic activity">
    <reaction evidence="19">
        <text>a 3-O-[beta-D-galactosyl-(1-&gt;3)-N-acetyl-alpha-D-galactosaminyl]-L-threonyl-[protein] + UDP-N-acetyl-alpha-D-glucosamine = a 3-O-{beta-D-galactosyl-(1-&gt;3)-[N-acetyl-beta-D-glucosaminyl-(1-&gt;6)]-N-acetyl-alpha-D-galactosaminyl}-L-threonyl-[protein] + UDP + H(+)</text>
        <dbReference type="Rhea" id="RHEA:56216"/>
        <dbReference type="Rhea" id="RHEA-COMP:13923"/>
        <dbReference type="Rhea" id="RHEA-COMP:14420"/>
        <dbReference type="ChEBI" id="CHEBI:15378"/>
        <dbReference type="ChEBI" id="CHEBI:57705"/>
        <dbReference type="ChEBI" id="CHEBI:58223"/>
        <dbReference type="ChEBI" id="CHEBI:137950"/>
        <dbReference type="ChEBI" id="CHEBI:139607"/>
        <dbReference type="EC" id="2.4.1.102"/>
    </reaction>
</comment>
<dbReference type="EC" id="2.4.1.150" evidence="12"/>
<keyword evidence="4" id="KW-0808">Transferase</keyword>
<comment type="pathway">
    <text evidence="2">Protein modification; protein glycosylation.</text>
</comment>
<comment type="catalytic activity">
    <reaction evidence="18">
        <text>3-O-[N-acetyl-beta-D-glucosaminyl-(1-&gt;3)-N-acetyl-alpha-D-galactosaminyl]-L-seryl-[protein] + UDP-N-acetyl-alpha-D-glucosamine = 3-O-[N-acetyl-beta-D-glucosaminyl-(1-&gt;3)-[N-acetyl-beta-D-glucosaminyl-(1-&gt;6)]-N-acetyl-alpha-D-galactosaminyl]-L-seryl-[protein] + UDP + H(+)</text>
        <dbReference type="Rhea" id="RHEA:56188"/>
        <dbReference type="Rhea" id="RHEA-COMP:11691"/>
        <dbReference type="Rhea" id="RHEA-COMP:14412"/>
        <dbReference type="ChEBI" id="CHEBI:15378"/>
        <dbReference type="ChEBI" id="CHEBI:57705"/>
        <dbReference type="ChEBI" id="CHEBI:58223"/>
        <dbReference type="ChEBI" id="CHEBI:87079"/>
        <dbReference type="ChEBI" id="CHEBI:139581"/>
        <dbReference type="EC" id="2.4.1.148"/>
    </reaction>
</comment>
<dbReference type="EC" id="2.4.1.102" evidence="14"/>
<comment type="subcellular location">
    <subcellularLocation>
        <location evidence="1">Golgi apparatus membrane</location>
        <topology evidence="1">Single-pass type II membrane protein</topology>
    </subcellularLocation>
</comment>